<dbReference type="Proteomes" id="UP000276133">
    <property type="component" value="Unassembled WGS sequence"/>
</dbReference>
<feature type="compositionally biased region" description="Basic residues" evidence="1">
    <location>
        <begin position="9"/>
        <end position="18"/>
    </location>
</feature>
<keyword evidence="3" id="KW-1185">Reference proteome</keyword>
<dbReference type="PANTHER" id="PTHR31336:SF3">
    <property type="entry name" value="PROTEIN LIN-37 HOMOLOG"/>
    <property type="match status" value="1"/>
</dbReference>
<sequence>MFSNFNHNKSPKKKKRKHSVDNCAANANRKNQSSGSGASNTTINIIDRVLDLGKYEKDTGLYTLSRDWINATTMVSDVKFAKKEPIQSDQGQRNDEYFIFRLPGPESQIQTQNIQELNEDIGKTVRMSEKNDLDLIASLNVDENLQTHALLKLHVNRWKQSRSKWLNYYKSSNKAYKDSYQCLKSIFEEFE</sequence>
<evidence type="ECO:0000313" key="2">
    <source>
        <dbReference type="EMBL" id="RNA42325.1"/>
    </source>
</evidence>
<proteinExistence type="predicted"/>
<feature type="region of interest" description="Disordered" evidence="1">
    <location>
        <begin position="1"/>
        <end position="21"/>
    </location>
</feature>
<dbReference type="GO" id="GO:0000122">
    <property type="term" value="P:negative regulation of transcription by RNA polymerase II"/>
    <property type="evidence" value="ECO:0007669"/>
    <property type="project" value="TreeGrafter"/>
</dbReference>
<dbReference type="Pfam" id="PF15306">
    <property type="entry name" value="LIN37"/>
    <property type="match status" value="1"/>
</dbReference>
<dbReference type="AlphaFoldDB" id="A0A3M7T2Y3"/>
<evidence type="ECO:0000256" key="1">
    <source>
        <dbReference type="SAM" id="MobiDB-lite"/>
    </source>
</evidence>
<dbReference type="OrthoDB" id="6287771at2759"/>
<dbReference type="GO" id="GO:0017053">
    <property type="term" value="C:transcription repressor complex"/>
    <property type="evidence" value="ECO:0007669"/>
    <property type="project" value="InterPro"/>
</dbReference>
<evidence type="ECO:0000313" key="3">
    <source>
        <dbReference type="Proteomes" id="UP000276133"/>
    </source>
</evidence>
<dbReference type="InterPro" id="IPR028226">
    <property type="entry name" value="LIN37"/>
</dbReference>
<accession>A0A3M7T2Y3</accession>
<dbReference type="EMBL" id="REGN01000382">
    <property type="protein sequence ID" value="RNA42325.1"/>
    <property type="molecule type" value="Genomic_DNA"/>
</dbReference>
<dbReference type="PANTHER" id="PTHR31336">
    <property type="entry name" value="LIN37 HOMOLOG"/>
    <property type="match status" value="1"/>
</dbReference>
<comment type="caution">
    <text evidence="2">The sequence shown here is derived from an EMBL/GenBank/DDBJ whole genome shotgun (WGS) entry which is preliminary data.</text>
</comment>
<gene>
    <name evidence="2" type="ORF">BpHYR1_040477</name>
</gene>
<organism evidence="2 3">
    <name type="scientific">Brachionus plicatilis</name>
    <name type="common">Marine rotifer</name>
    <name type="synonym">Brachionus muelleri</name>
    <dbReference type="NCBI Taxonomy" id="10195"/>
    <lineage>
        <taxon>Eukaryota</taxon>
        <taxon>Metazoa</taxon>
        <taxon>Spiralia</taxon>
        <taxon>Gnathifera</taxon>
        <taxon>Rotifera</taxon>
        <taxon>Eurotatoria</taxon>
        <taxon>Monogononta</taxon>
        <taxon>Pseudotrocha</taxon>
        <taxon>Ploima</taxon>
        <taxon>Brachionidae</taxon>
        <taxon>Brachionus</taxon>
    </lineage>
</organism>
<reference evidence="2 3" key="1">
    <citation type="journal article" date="2018" name="Sci. Rep.">
        <title>Genomic signatures of local adaptation to the degree of environmental predictability in rotifers.</title>
        <authorList>
            <person name="Franch-Gras L."/>
            <person name="Hahn C."/>
            <person name="Garcia-Roger E.M."/>
            <person name="Carmona M.J."/>
            <person name="Serra M."/>
            <person name="Gomez A."/>
        </authorList>
    </citation>
    <scope>NUCLEOTIDE SEQUENCE [LARGE SCALE GENOMIC DNA]</scope>
    <source>
        <strain evidence="2">HYR1</strain>
    </source>
</reference>
<protein>
    <submittedName>
        <fullName evidence="2">Lin-37-like protein</fullName>
    </submittedName>
</protein>
<dbReference type="GO" id="GO:0031523">
    <property type="term" value="C:Myb complex"/>
    <property type="evidence" value="ECO:0007669"/>
    <property type="project" value="TreeGrafter"/>
</dbReference>
<name>A0A3M7T2Y3_BRAPC</name>